<proteinExistence type="predicted"/>
<protein>
    <submittedName>
        <fullName evidence="1">Gamma carbonic anhydrase family protein</fullName>
    </submittedName>
</protein>
<dbReference type="Gene3D" id="2.160.10.10">
    <property type="entry name" value="Hexapeptide repeat proteins"/>
    <property type="match status" value="1"/>
</dbReference>
<reference evidence="1" key="1">
    <citation type="submission" date="2020-10" db="EMBL/GenBank/DDBJ databases">
        <authorList>
            <person name="Gilroy R."/>
        </authorList>
    </citation>
    <scope>NUCLEOTIDE SEQUENCE</scope>
    <source>
        <strain evidence="1">7463</strain>
    </source>
</reference>
<dbReference type="SUPFAM" id="SSF51161">
    <property type="entry name" value="Trimeric LpxA-like enzymes"/>
    <property type="match status" value="1"/>
</dbReference>
<organism evidence="1 2">
    <name type="scientific">Candidatus Aphodousia faecigallinarum</name>
    <dbReference type="NCBI Taxonomy" id="2840677"/>
    <lineage>
        <taxon>Bacteria</taxon>
        <taxon>Pseudomonadati</taxon>
        <taxon>Pseudomonadota</taxon>
        <taxon>Betaproteobacteria</taxon>
        <taxon>Burkholderiales</taxon>
        <taxon>Sutterellaceae</taxon>
        <taxon>Sutterellaceae incertae sedis</taxon>
        <taxon>Candidatus Aphodousia</taxon>
    </lineage>
</organism>
<sequence length="174" mass="18424">MAIFSISDKIPRVADSAYVDPLATITANVSLGENVSVWPSASIRGDEAAITVGEASNVQDCAVLHTDPGKPCAIGRFVTVGHSAVLHGCTVGDCTLIGMGAVILNGSVIGQESLVGAGTLITENKTFPDGVLIIGRPGRVVRELTPEEKEKIRDNALHYIEQKKRYQTEKKQIG</sequence>
<dbReference type="Proteomes" id="UP000824083">
    <property type="component" value="Unassembled WGS sequence"/>
</dbReference>
<dbReference type="PANTHER" id="PTHR13061">
    <property type="entry name" value="DYNACTIN SUBUNIT P25"/>
    <property type="match status" value="1"/>
</dbReference>
<dbReference type="InterPro" id="IPR047324">
    <property type="entry name" value="LbH_gamma_CA-like"/>
</dbReference>
<gene>
    <name evidence="1" type="ORF">IAC56_03985</name>
</gene>
<dbReference type="EMBL" id="DVMY01000067">
    <property type="protein sequence ID" value="HIU37415.1"/>
    <property type="molecule type" value="Genomic_DNA"/>
</dbReference>
<comment type="caution">
    <text evidence="1">The sequence shown here is derived from an EMBL/GenBank/DDBJ whole genome shotgun (WGS) entry which is preliminary data.</text>
</comment>
<dbReference type="InterPro" id="IPR050484">
    <property type="entry name" value="Transf_Hexapept/Carb_Anhydrase"/>
</dbReference>
<dbReference type="InterPro" id="IPR011004">
    <property type="entry name" value="Trimer_LpxA-like_sf"/>
</dbReference>
<dbReference type="CDD" id="cd04645">
    <property type="entry name" value="LbH_gamma_CA_like"/>
    <property type="match status" value="1"/>
</dbReference>
<evidence type="ECO:0000313" key="1">
    <source>
        <dbReference type="EMBL" id="HIU37415.1"/>
    </source>
</evidence>
<dbReference type="AlphaFoldDB" id="A0A9D1IH43"/>
<accession>A0A9D1IH43</accession>
<dbReference type="Pfam" id="PF00132">
    <property type="entry name" value="Hexapep"/>
    <property type="match status" value="1"/>
</dbReference>
<dbReference type="InterPro" id="IPR001451">
    <property type="entry name" value="Hexapep"/>
</dbReference>
<name>A0A9D1IH43_9BURK</name>
<evidence type="ECO:0000313" key="2">
    <source>
        <dbReference type="Proteomes" id="UP000824083"/>
    </source>
</evidence>
<dbReference type="PANTHER" id="PTHR13061:SF29">
    <property type="entry name" value="GAMMA CARBONIC ANHYDRASE-LIKE 1, MITOCHONDRIAL-RELATED"/>
    <property type="match status" value="1"/>
</dbReference>
<reference evidence="1" key="2">
    <citation type="journal article" date="2021" name="PeerJ">
        <title>Extensive microbial diversity within the chicken gut microbiome revealed by metagenomics and culture.</title>
        <authorList>
            <person name="Gilroy R."/>
            <person name="Ravi A."/>
            <person name="Getino M."/>
            <person name="Pursley I."/>
            <person name="Horton D.L."/>
            <person name="Alikhan N.F."/>
            <person name="Baker D."/>
            <person name="Gharbi K."/>
            <person name="Hall N."/>
            <person name="Watson M."/>
            <person name="Adriaenssens E.M."/>
            <person name="Foster-Nyarko E."/>
            <person name="Jarju S."/>
            <person name="Secka A."/>
            <person name="Antonio M."/>
            <person name="Oren A."/>
            <person name="Chaudhuri R.R."/>
            <person name="La Ragione R."/>
            <person name="Hildebrand F."/>
            <person name="Pallen M.J."/>
        </authorList>
    </citation>
    <scope>NUCLEOTIDE SEQUENCE</scope>
    <source>
        <strain evidence="1">7463</strain>
    </source>
</reference>